<dbReference type="InterPro" id="IPR019775">
    <property type="entry name" value="WD40_repeat_CS"/>
</dbReference>
<feature type="repeat" description="WD" evidence="3">
    <location>
        <begin position="861"/>
        <end position="902"/>
    </location>
</feature>
<keyword evidence="2" id="KW-0677">Repeat</keyword>
<evidence type="ECO:0000256" key="4">
    <source>
        <dbReference type="SAM" id="MobiDB-lite"/>
    </source>
</evidence>
<dbReference type="CDD" id="cd21037">
    <property type="entry name" value="MLKL_NTD"/>
    <property type="match status" value="1"/>
</dbReference>
<dbReference type="InterPro" id="IPR056884">
    <property type="entry name" value="NPHP3-like_N"/>
</dbReference>
<evidence type="ECO:0000256" key="1">
    <source>
        <dbReference type="ARBA" id="ARBA00022574"/>
    </source>
</evidence>
<feature type="repeat" description="WD" evidence="3">
    <location>
        <begin position="1253"/>
        <end position="1294"/>
    </location>
</feature>
<feature type="repeat" description="WD" evidence="3">
    <location>
        <begin position="1166"/>
        <end position="1209"/>
    </location>
</feature>
<feature type="repeat" description="WD" evidence="3">
    <location>
        <begin position="1339"/>
        <end position="1380"/>
    </location>
</feature>
<dbReference type="OrthoDB" id="538223at2759"/>
<dbReference type="PROSITE" id="PS50082">
    <property type="entry name" value="WD_REPEATS_2"/>
    <property type="match status" value="11"/>
</dbReference>
<evidence type="ECO:0000256" key="3">
    <source>
        <dbReference type="PROSITE-ProRule" id="PRU00221"/>
    </source>
</evidence>
<dbReference type="InterPro" id="IPR059179">
    <property type="entry name" value="MLKL-like_MCAfunc"/>
</dbReference>
<evidence type="ECO:0000256" key="2">
    <source>
        <dbReference type="ARBA" id="ARBA00022737"/>
    </source>
</evidence>
<dbReference type="InterPro" id="IPR027417">
    <property type="entry name" value="P-loop_NTPase"/>
</dbReference>
<feature type="compositionally biased region" description="Polar residues" evidence="4">
    <location>
        <begin position="35"/>
        <end position="65"/>
    </location>
</feature>
<dbReference type="InterPro" id="IPR001680">
    <property type="entry name" value="WD40_rpt"/>
</dbReference>
<dbReference type="PROSITE" id="PS50294">
    <property type="entry name" value="WD_REPEATS_REGION"/>
    <property type="match status" value="9"/>
</dbReference>
<dbReference type="PROSITE" id="PS00678">
    <property type="entry name" value="WD_REPEATS_1"/>
    <property type="match status" value="4"/>
</dbReference>
<dbReference type="Gene3D" id="3.40.50.300">
    <property type="entry name" value="P-loop containing nucleotide triphosphate hydrolases"/>
    <property type="match status" value="1"/>
</dbReference>
<feature type="domain" description="Nephrocystin 3-like N-terminal" evidence="5">
    <location>
        <begin position="325"/>
        <end position="476"/>
    </location>
</feature>
<keyword evidence="1 3" id="KW-0853">WD repeat</keyword>
<feature type="repeat" description="WD" evidence="3">
    <location>
        <begin position="1296"/>
        <end position="1337"/>
    </location>
</feature>
<feature type="repeat" description="WD" evidence="3">
    <location>
        <begin position="1382"/>
        <end position="1411"/>
    </location>
</feature>
<dbReference type="Gene3D" id="2.130.10.10">
    <property type="entry name" value="YVTN repeat-like/Quinoprotein amine dehydrogenase"/>
    <property type="match status" value="4"/>
</dbReference>
<keyword evidence="7" id="KW-1185">Reference proteome</keyword>
<protein>
    <submittedName>
        <fullName evidence="6">WD40 repeat-like protein</fullName>
    </submittedName>
</protein>
<dbReference type="STRING" id="1314783.A0A165PXD7"/>
<accession>A0A165PXD7</accession>
<feature type="region of interest" description="Disordered" evidence="4">
    <location>
        <begin position="1"/>
        <end position="97"/>
    </location>
</feature>
<feature type="repeat" description="WD" evidence="3">
    <location>
        <begin position="950"/>
        <end position="984"/>
    </location>
</feature>
<feature type="repeat" description="WD" evidence="3">
    <location>
        <begin position="1123"/>
        <end position="1164"/>
    </location>
</feature>
<sequence>MARGRESRTPHLPHWARGLLPQRRSSSARASGSRNPTSTSDPKRNASQTSLPHFNLVSNQALTPTGNPPHASSPVGLSPSGQPLSSSPANQATATVEDPSSVLSTGLAAFKLVLSLVKEVSDPIPVAGSALSAAAGGLLTILESVEQARDAQEDFEAAANKIGKLLEVLTKYQSQPSKCPDEMQECVGDIVPKMNELRAALEKKWERPRLRRMFSASADSGEVVRCLRKIGDAVELFLVRINVNQDAKLDTLISGGVNQGGKLDNIISDSVTQGEKLDGVLQASLLEKLYPVRSARHDAMDIPSCLETTRVQLLDDILTWAAPREGKDAPPVFFLSGMAGSGKSTVAKSVCAKLQDMGILGASFFCSRRSTAEQRDVRSIFRTLAYLLSLHSPKFARQVCEALKNDPDAATTVPKEQFRMLIDTPAKAAFATAEPTPIIVIDAVDECDGADATYELLEIILREAPQLHLKFLVTSRPEARIRDVFGKPGSTALRLQDIESHVVNADIDKYLTSTLSGIENNWPSSNDINTLLSRSHGLFIYAATACKYVTYHSGDRRERLQKLVSPHGRPLADMEQMYDLILDQGQLNLDDEEINAVRRCLTAVACVRDPLSVHDFAHFLNLTPRKVRIAFAALHSVVDVPESDDGLLTTYHASFPEYLISGARSASKVADPKLMHYEFFDKCLEIMKSGLFFNVSGCSTSYATNTKQLRSHSDLSLCLRYACRFFVDHLTISSCSVNITAEKVSSFLRDQFLYWVEALSASGHAGTASSLVMKLVVWFRAQASADMTESVAACLQLLLDANQFLVRFRTPILESAPHIYLSALAFAPPDSEIARAWQDRLERRLVVHTKQQLEAIPLLRLHGHESEVLLAAFSADGRRIVSASKDGIIRFWDSGTGDAIGQPVQGPIHHVFSVAFSPDWTRVVSTSLKRSNNSLLIWDVETGHTVGHPLEGHTARVNLIAFSPNGELIASASDDGTIRVWDVRPGMGAPASRPPMIHGERVISVAFSPDGGRIASGSQDGTIWVWNTEICDIIWEQCLGHKGWVRSVTFSADGQHIVSASRDKTIRVWNAEAGGMIGQELRGHTGSVESAVFSPNGKLIASSSYDTTIHVWNVESGCGLQVLKGHTNSVSFTTFSPDGNLIASASHDGTICIWDALTTSKAIQPLKRHTDWVQSIMFTPDGRHIQVPPGSSNKTIHIWDSEAGTTAGLPSEGHEGDVRSAMFSPDGLNITSNDNLKTIHLCDVVTGSPIQPFTGHSHRVLSVALSPDGRHIASGLGHRTIRIWDAQTGTVIREPFKGHGKAVTSITYSPDGRLIASGSRDKTIRVWNAETGASVGQPFKGHTDRVTSVAFSPDGAKIVSGSRDRTIRIWDPQTGTTVGQPLEGHEGKVNSVDFLPDGRHVISVSYDNKLKKIHVWDVETCTMIGMPFTLDRHKWETSIRIACGPGSHDMMIDIKGVGTRSVWDARASSSDMDETQHNAGSTGSPLHKARTVAFSSNPEHAYNLGTLGDFSQPKVLFEMNNDGWIQVSPGWKYFLWIPPEYRPGLWWPGTTVILGTHPVHLDLSQFTHGTAWTECWCSDDHLGTAR</sequence>
<feature type="compositionally biased region" description="Low complexity" evidence="4">
    <location>
        <begin position="23"/>
        <end position="34"/>
    </location>
</feature>
<evidence type="ECO:0000259" key="5">
    <source>
        <dbReference type="Pfam" id="PF24883"/>
    </source>
</evidence>
<dbReference type="SUPFAM" id="SSF52540">
    <property type="entry name" value="P-loop containing nucleoside triphosphate hydrolases"/>
    <property type="match status" value="1"/>
</dbReference>
<dbReference type="Pfam" id="PF24883">
    <property type="entry name" value="NPHP3_N"/>
    <property type="match status" value="1"/>
</dbReference>
<evidence type="ECO:0000313" key="6">
    <source>
        <dbReference type="EMBL" id="KZT68741.1"/>
    </source>
</evidence>
<dbReference type="InterPro" id="IPR050505">
    <property type="entry name" value="WDR55/POC1"/>
</dbReference>
<dbReference type="InterPro" id="IPR020472">
    <property type="entry name" value="WD40_PAC1"/>
</dbReference>
<reference evidence="6 7" key="1">
    <citation type="journal article" date="2016" name="Mol. Biol. Evol.">
        <title>Comparative Genomics of Early-Diverging Mushroom-Forming Fungi Provides Insights into the Origins of Lignocellulose Decay Capabilities.</title>
        <authorList>
            <person name="Nagy L.G."/>
            <person name="Riley R."/>
            <person name="Tritt A."/>
            <person name="Adam C."/>
            <person name="Daum C."/>
            <person name="Floudas D."/>
            <person name="Sun H."/>
            <person name="Yadav J.S."/>
            <person name="Pangilinan J."/>
            <person name="Larsson K.H."/>
            <person name="Matsuura K."/>
            <person name="Barry K."/>
            <person name="Labutti K."/>
            <person name="Kuo R."/>
            <person name="Ohm R.A."/>
            <person name="Bhattacharya S.S."/>
            <person name="Shirouzu T."/>
            <person name="Yoshinaga Y."/>
            <person name="Martin F.M."/>
            <person name="Grigoriev I.V."/>
            <person name="Hibbett D.S."/>
        </authorList>
    </citation>
    <scope>NUCLEOTIDE SEQUENCE [LARGE SCALE GENOMIC DNA]</scope>
    <source>
        <strain evidence="6 7">L-15889</strain>
    </source>
</reference>
<dbReference type="InterPro" id="IPR015943">
    <property type="entry name" value="WD40/YVTN_repeat-like_dom_sf"/>
</dbReference>
<dbReference type="InterPro" id="IPR036322">
    <property type="entry name" value="WD40_repeat_dom_sf"/>
</dbReference>
<gene>
    <name evidence="6" type="ORF">DAEQUDRAFT_727622</name>
</gene>
<dbReference type="EMBL" id="KV429064">
    <property type="protein sequence ID" value="KZT68741.1"/>
    <property type="molecule type" value="Genomic_DNA"/>
</dbReference>
<dbReference type="Proteomes" id="UP000076727">
    <property type="component" value="Unassembled WGS sequence"/>
</dbReference>
<dbReference type="SMART" id="SM00320">
    <property type="entry name" value="WD40"/>
    <property type="match status" value="13"/>
</dbReference>
<organism evidence="6 7">
    <name type="scientific">Daedalea quercina L-15889</name>
    <dbReference type="NCBI Taxonomy" id="1314783"/>
    <lineage>
        <taxon>Eukaryota</taxon>
        <taxon>Fungi</taxon>
        <taxon>Dikarya</taxon>
        <taxon>Basidiomycota</taxon>
        <taxon>Agaricomycotina</taxon>
        <taxon>Agaricomycetes</taxon>
        <taxon>Polyporales</taxon>
        <taxon>Fomitopsis</taxon>
    </lineage>
</organism>
<dbReference type="PANTHER" id="PTHR44019">
    <property type="entry name" value="WD REPEAT-CONTAINING PROTEIN 55"/>
    <property type="match status" value="1"/>
</dbReference>
<feature type="compositionally biased region" description="Low complexity" evidence="4">
    <location>
        <begin position="72"/>
        <end position="88"/>
    </location>
</feature>
<feature type="repeat" description="WD" evidence="3">
    <location>
        <begin position="1081"/>
        <end position="1122"/>
    </location>
</feature>
<dbReference type="Pfam" id="PF00400">
    <property type="entry name" value="WD40"/>
    <property type="match status" value="11"/>
</dbReference>
<feature type="repeat" description="WD" evidence="3">
    <location>
        <begin position="1038"/>
        <end position="1079"/>
    </location>
</feature>
<proteinExistence type="predicted"/>
<name>A0A165PXD7_9APHY</name>
<dbReference type="PRINTS" id="PR00320">
    <property type="entry name" value="GPROTEINBRPT"/>
</dbReference>
<dbReference type="PANTHER" id="PTHR44019:SF8">
    <property type="entry name" value="POC1 CENTRIOLAR PROTEIN HOMOLOG"/>
    <property type="match status" value="1"/>
</dbReference>
<feature type="repeat" description="WD" evidence="3">
    <location>
        <begin position="998"/>
        <end position="1029"/>
    </location>
</feature>
<dbReference type="CDD" id="cd00200">
    <property type="entry name" value="WD40"/>
    <property type="match status" value="2"/>
</dbReference>
<dbReference type="SUPFAM" id="SSF50978">
    <property type="entry name" value="WD40 repeat-like"/>
    <property type="match status" value="2"/>
</dbReference>
<evidence type="ECO:0000313" key="7">
    <source>
        <dbReference type="Proteomes" id="UP000076727"/>
    </source>
</evidence>